<name>A0AAN6WPE1_9PEZI</name>
<reference evidence="3" key="1">
    <citation type="journal article" date="2023" name="Mol. Phylogenet. Evol.">
        <title>Genome-scale phylogeny and comparative genomics of the fungal order Sordariales.</title>
        <authorList>
            <person name="Hensen N."/>
            <person name="Bonometti L."/>
            <person name="Westerberg I."/>
            <person name="Brannstrom I.O."/>
            <person name="Guillou S."/>
            <person name="Cros-Aarteil S."/>
            <person name="Calhoun S."/>
            <person name="Haridas S."/>
            <person name="Kuo A."/>
            <person name="Mondo S."/>
            <person name="Pangilinan J."/>
            <person name="Riley R."/>
            <person name="LaButti K."/>
            <person name="Andreopoulos B."/>
            <person name="Lipzen A."/>
            <person name="Chen C."/>
            <person name="Yan M."/>
            <person name="Daum C."/>
            <person name="Ng V."/>
            <person name="Clum A."/>
            <person name="Steindorff A."/>
            <person name="Ohm R.A."/>
            <person name="Martin F."/>
            <person name="Silar P."/>
            <person name="Natvig D.O."/>
            <person name="Lalanne C."/>
            <person name="Gautier V."/>
            <person name="Ament-Velasquez S.L."/>
            <person name="Kruys A."/>
            <person name="Hutchinson M.I."/>
            <person name="Powell A.J."/>
            <person name="Barry K."/>
            <person name="Miller A.N."/>
            <person name="Grigoriev I.V."/>
            <person name="Debuchy R."/>
            <person name="Gladieux P."/>
            <person name="Hiltunen Thoren M."/>
            <person name="Johannesson H."/>
        </authorList>
    </citation>
    <scope>NUCLEOTIDE SEQUENCE</scope>
    <source>
        <strain evidence="3">PSN309</strain>
    </source>
</reference>
<feature type="domain" description="G" evidence="2">
    <location>
        <begin position="1"/>
        <end position="63"/>
    </location>
</feature>
<evidence type="ECO:0000313" key="3">
    <source>
        <dbReference type="EMBL" id="KAK4183987.1"/>
    </source>
</evidence>
<dbReference type="AlphaFoldDB" id="A0AAN6WPE1"/>
<gene>
    <name evidence="3" type="ORF">QBC35DRAFT_517856</name>
</gene>
<organism evidence="3 4">
    <name type="scientific">Podospora australis</name>
    <dbReference type="NCBI Taxonomy" id="1536484"/>
    <lineage>
        <taxon>Eukaryota</taxon>
        <taxon>Fungi</taxon>
        <taxon>Dikarya</taxon>
        <taxon>Ascomycota</taxon>
        <taxon>Pezizomycotina</taxon>
        <taxon>Sordariomycetes</taxon>
        <taxon>Sordariomycetidae</taxon>
        <taxon>Sordariales</taxon>
        <taxon>Podosporaceae</taxon>
        <taxon>Podospora</taxon>
    </lineage>
</organism>
<proteinExistence type="predicted"/>
<sequence>MGITGAGKSSFIATCSGKEVAIGNSLQACTSQVDVFAYEMTPDRTVYLIDTPGFDDTNRSDTGVLTEIARWLGDSYRSKILLYGIIYLHRITDVRMTGSARRNLLMFKQLCGDNYLKKVILVTTMWGKGPTRVAVDRERELVDAPEFWGSMISKGSKCSRYYNNAVSGRNIIHKLTDHGSPIATELQKELVDESRELGQTSAGQEVAIALQKKRLKWAEERRKIEERIEEAKRNALRVTMESLLAERDTREAQLKQQMMQQQQAHEDAMRRVAKKQELQVSELQSVQKRLNHEVRHRKGPCVSQGVSSTNAGIYARYTLTIFESAYPFTEPNKICR</sequence>
<evidence type="ECO:0000313" key="4">
    <source>
        <dbReference type="Proteomes" id="UP001302126"/>
    </source>
</evidence>
<accession>A0AAN6WPE1</accession>
<reference evidence="3" key="2">
    <citation type="submission" date="2023-05" db="EMBL/GenBank/DDBJ databases">
        <authorList>
            <consortium name="Lawrence Berkeley National Laboratory"/>
            <person name="Steindorff A."/>
            <person name="Hensen N."/>
            <person name="Bonometti L."/>
            <person name="Westerberg I."/>
            <person name="Brannstrom I.O."/>
            <person name="Guillou S."/>
            <person name="Cros-Aarteil S."/>
            <person name="Calhoun S."/>
            <person name="Haridas S."/>
            <person name="Kuo A."/>
            <person name="Mondo S."/>
            <person name="Pangilinan J."/>
            <person name="Riley R."/>
            <person name="Labutti K."/>
            <person name="Andreopoulos B."/>
            <person name="Lipzen A."/>
            <person name="Chen C."/>
            <person name="Yanf M."/>
            <person name="Daum C."/>
            <person name="Ng V."/>
            <person name="Clum A."/>
            <person name="Ohm R."/>
            <person name="Martin F."/>
            <person name="Silar P."/>
            <person name="Natvig D."/>
            <person name="Lalanne C."/>
            <person name="Gautier V."/>
            <person name="Ament-Velasquez S.L."/>
            <person name="Kruys A."/>
            <person name="Hutchinson M.I."/>
            <person name="Powell A.J."/>
            <person name="Barry K."/>
            <person name="Miller A.N."/>
            <person name="Grigoriev I.V."/>
            <person name="Debuchy R."/>
            <person name="Gladieux P."/>
            <person name="Thoren M.H."/>
            <person name="Johannesson H."/>
        </authorList>
    </citation>
    <scope>NUCLEOTIDE SEQUENCE</scope>
    <source>
        <strain evidence="3">PSN309</strain>
    </source>
</reference>
<evidence type="ECO:0000256" key="1">
    <source>
        <dbReference type="SAM" id="Coils"/>
    </source>
</evidence>
<comment type="caution">
    <text evidence="3">The sequence shown here is derived from an EMBL/GenBank/DDBJ whole genome shotgun (WGS) entry which is preliminary data.</text>
</comment>
<dbReference type="Gene3D" id="3.40.50.300">
    <property type="entry name" value="P-loop containing nucleotide triphosphate hydrolases"/>
    <property type="match status" value="1"/>
</dbReference>
<dbReference type="Proteomes" id="UP001302126">
    <property type="component" value="Unassembled WGS sequence"/>
</dbReference>
<dbReference type="EMBL" id="MU864511">
    <property type="protein sequence ID" value="KAK4183987.1"/>
    <property type="molecule type" value="Genomic_DNA"/>
</dbReference>
<dbReference type="GO" id="GO:0005525">
    <property type="term" value="F:GTP binding"/>
    <property type="evidence" value="ECO:0007669"/>
    <property type="project" value="InterPro"/>
</dbReference>
<dbReference type="SUPFAM" id="SSF52540">
    <property type="entry name" value="P-loop containing nucleoside triphosphate hydrolases"/>
    <property type="match status" value="1"/>
</dbReference>
<keyword evidence="1" id="KW-0175">Coiled coil</keyword>
<dbReference type="InterPro" id="IPR006073">
    <property type="entry name" value="GTP-bd"/>
</dbReference>
<protein>
    <recommendedName>
        <fullName evidence="2">G domain-containing protein</fullName>
    </recommendedName>
</protein>
<evidence type="ECO:0000259" key="2">
    <source>
        <dbReference type="Pfam" id="PF01926"/>
    </source>
</evidence>
<dbReference type="Pfam" id="PF01926">
    <property type="entry name" value="MMR_HSR1"/>
    <property type="match status" value="1"/>
</dbReference>
<dbReference type="InterPro" id="IPR027417">
    <property type="entry name" value="P-loop_NTPase"/>
</dbReference>
<feature type="coiled-coil region" evidence="1">
    <location>
        <begin position="214"/>
        <end position="293"/>
    </location>
</feature>
<keyword evidence="4" id="KW-1185">Reference proteome</keyword>
<dbReference type="CDD" id="cd00882">
    <property type="entry name" value="Ras_like_GTPase"/>
    <property type="match status" value="1"/>
</dbReference>